<organism evidence="4 5">
    <name type="scientific">Nocardioides ganghwensis</name>
    <dbReference type="NCBI Taxonomy" id="252230"/>
    <lineage>
        <taxon>Bacteria</taxon>
        <taxon>Bacillati</taxon>
        <taxon>Actinomycetota</taxon>
        <taxon>Actinomycetes</taxon>
        <taxon>Propionibacteriales</taxon>
        <taxon>Nocardioidaceae</taxon>
        <taxon>Nocardioides</taxon>
    </lineage>
</organism>
<evidence type="ECO:0000256" key="1">
    <source>
        <dbReference type="ARBA" id="ARBA00022553"/>
    </source>
</evidence>
<accession>A0A4Q2SDC9</accession>
<keyword evidence="5" id="KW-1185">Reference proteome</keyword>
<dbReference type="RefSeq" id="WP_129455887.1">
    <property type="nucleotide sequence ID" value="NZ_SDWU01000015.1"/>
</dbReference>
<dbReference type="Gene3D" id="2.60.200.20">
    <property type="match status" value="1"/>
</dbReference>
<feature type="domain" description="FHA" evidence="3">
    <location>
        <begin position="422"/>
        <end position="477"/>
    </location>
</feature>
<dbReference type="SUPFAM" id="SSF49879">
    <property type="entry name" value="SMAD/FHA domain"/>
    <property type="match status" value="1"/>
</dbReference>
<dbReference type="AlphaFoldDB" id="A0A4Q2SDC9"/>
<feature type="region of interest" description="Disordered" evidence="2">
    <location>
        <begin position="317"/>
        <end position="347"/>
    </location>
</feature>
<dbReference type="OrthoDB" id="5485098at2"/>
<dbReference type="Proteomes" id="UP000293291">
    <property type="component" value="Unassembled WGS sequence"/>
</dbReference>
<comment type="caution">
    <text evidence="4">The sequence shown here is derived from an EMBL/GenBank/DDBJ whole genome shotgun (WGS) entry which is preliminary data.</text>
</comment>
<evidence type="ECO:0000256" key="2">
    <source>
        <dbReference type="SAM" id="MobiDB-lite"/>
    </source>
</evidence>
<name>A0A4Q2SDC9_9ACTN</name>
<feature type="compositionally biased region" description="Low complexity" evidence="2">
    <location>
        <begin position="317"/>
        <end position="328"/>
    </location>
</feature>
<evidence type="ECO:0000313" key="5">
    <source>
        <dbReference type="Proteomes" id="UP000293291"/>
    </source>
</evidence>
<keyword evidence="1" id="KW-0597">Phosphoprotein</keyword>
<dbReference type="CDD" id="cd00060">
    <property type="entry name" value="FHA"/>
    <property type="match status" value="1"/>
</dbReference>
<evidence type="ECO:0000259" key="3">
    <source>
        <dbReference type="PROSITE" id="PS50006"/>
    </source>
</evidence>
<feature type="region of interest" description="Disordered" evidence="2">
    <location>
        <begin position="192"/>
        <end position="231"/>
    </location>
</feature>
<gene>
    <name evidence="4" type="ORF">EUA07_14505</name>
</gene>
<dbReference type="Pfam" id="PF00498">
    <property type="entry name" value="FHA"/>
    <property type="match status" value="1"/>
</dbReference>
<evidence type="ECO:0000313" key="4">
    <source>
        <dbReference type="EMBL" id="RYC00338.1"/>
    </source>
</evidence>
<dbReference type="PROSITE" id="PS50006">
    <property type="entry name" value="FHA_DOMAIN"/>
    <property type="match status" value="1"/>
</dbReference>
<sequence length="513" mass="53522">MRRVEWSAGRQHALVLGDAVLLLGHDVPREHLVAIWDRLTATEVAGLGTLLEILAEVTGAALSSLPDFAMVVLDDKGLHVAARGGCHVRVAHTDGTELDLRGAEVSTWLERNVDTTSAAQVSLGAGVGGESWLPVVGGVVPAGAVRLLVADHALLDERGEPSRPVEVVEGVPVEVPVEIPVEIPAAVAVPSAETLAEPEPEPAPEVEVEVEVEEPADAAPGPPVADAPPSRLAHMYTPHTVLHDIEDAAVRAEDDYDIDGRRDEPAEPVAPVQAVVVEPVVVEAVAPVEVVAVAPRPAPSPEPAGPAAFISGVPSAAPARPAVAEPSSTAGSDGEHHDGHTLLEAPDSTEIDVYLASGGEAPDGQETVLGVLCPSGHANPTHRPACRVCGLRLAGEGVRMPRPGLGWLVTSAGEQIELVRNVLAGRNPQASRIQGPVLPRLLPLPHSHVSGTHLEIRLEGWSVMVVDLDSTNGTFLQRPGQPTVRISRSPQLLTSADVVQLGHGVDLRFEALP</sequence>
<proteinExistence type="predicted"/>
<dbReference type="InterPro" id="IPR000253">
    <property type="entry name" value="FHA_dom"/>
</dbReference>
<reference evidence="4 5" key="1">
    <citation type="submission" date="2019-01" db="EMBL/GenBank/DDBJ databases">
        <title>Novel species of Nocardioides.</title>
        <authorList>
            <person name="Liu Q."/>
            <person name="Xin Y.-H."/>
        </authorList>
    </citation>
    <scope>NUCLEOTIDE SEQUENCE [LARGE SCALE GENOMIC DNA]</scope>
    <source>
        <strain evidence="4 5">CGMCC 4.6875</strain>
    </source>
</reference>
<feature type="compositionally biased region" description="Acidic residues" evidence="2">
    <location>
        <begin position="196"/>
        <end position="216"/>
    </location>
</feature>
<dbReference type="InterPro" id="IPR008984">
    <property type="entry name" value="SMAD_FHA_dom_sf"/>
</dbReference>
<dbReference type="SMART" id="SM00240">
    <property type="entry name" value="FHA"/>
    <property type="match status" value="1"/>
</dbReference>
<dbReference type="EMBL" id="SDWU01000015">
    <property type="protein sequence ID" value="RYC00338.1"/>
    <property type="molecule type" value="Genomic_DNA"/>
</dbReference>
<protein>
    <submittedName>
        <fullName evidence="4">FHA domain-containing protein</fullName>
    </submittedName>
</protein>